<reference evidence="1" key="1">
    <citation type="journal article" date="2019" name="bioRxiv">
        <title>The Genome of the Zebra Mussel, Dreissena polymorpha: A Resource for Invasive Species Research.</title>
        <authorList>
            <person name="McCartney M.A."/>
            <person name="Auch B."/>
            <person name="Kono T."/>
            <person name="Mallez S."/>
            <person name="Zhang Y."/>
            <person name="Obille A."/>
            <person name="Becker A."/>
            <person name="Abrahante J.E."/>
            <person name="Garbe J."/>
            <person name="Badalamenti J.P."/>
            <person name="Herman A."/>
            <person name="Mangelson H."/>
            <person name="Liachko I."/>
            <person name="Sullivan S."/>
            <person name="Sone E.D."/>
            <person name="Koren S."/>
            <person name="Silverstein K.A.T."/>
            <person name="Beckman K.B."/>
            <person name="Gohl D.M."/>
        </authorList>
    </citation>
    <scope>NUCLEOTIDE SEQUENCE</scope>
    <source>
        <strain evidence="1">Duluth1</strain>
        <tissue evidence="1">Whole animal</tissue>
    </source>
</reference>
<reference evidence="1" key="2">
    <citation type="submission" date="2020-11" db="EMBL/GenBank/DDBJ databases">
        <authorList>
            <person name="McCartney M.A."/>
            <person name="Auch B."/>
            <person name="Kono T."/>
            <person name="Mallez S."/>
            <person name="Becker A."/>
            <person name="Gohl D.M."/>
            <person name="Silverstein K.A.T."/>
            <person name="Koren S."/>
            <person name="Bechman K.B."/>
            <person name="Herman A."/>
            <person name="Abrahante J.E."/>
            <person name="Garbe J."/>
        </authorList>
    </citation>
    <scope>NUCLEOTIDE SEQUENCE</scope>
    <source>
        <strain evidence="1">Duluth1</strain>
        <tissue evidence="1">Whole animal</tissue>
    </source>
</reference>
<organism evidence="1 2">
    <name type="scientific">Dreissena polymorpha</name>
    <name type="common">Zebra mussel</name>
    <name type="synonym">Mytilus polymorpha</name>
    <dbReference type="NCBI Taxonomy" id="45954"/>
    <lineage>
        <taxon>Eukaryota</taxon>
        <taxon>Metazoa</taxon>
        <taxon>Spiralia</taxon>
        <taxon>Lophotrochozoa</taxon>
        <taxon>Mollusca</taxon>
        <taxon>Bivalvia</taxon>
        <taxon>Autobranchia</taxon>
        <taxon>Heteroconchia</taxon>
        <taxon>Euheterodonta</taxon>
        <taxon>Imparidentia</taxon>
        <taxon>Neoheterodontei</taxon>
        <taxon>Myida</taxon>
        <taxon>Dreissenoidea</taxon>
        <taxon>Dreissenidae</taxon>
        <taxon>Dreissena</taxon>
    </lineage>
</organism>
<gene>
    <name evidence="1" type="ORF">DPMN_013478</name>
</gene>
<dbReference type="EMBL" id="JAIWYP010000001">
    <property type="protein sequence ID" value="KAH3889424.1"/>
    <property type="molecule type" value="Genomic_DNA"/>
</dbReference>
<name>A0A9D4S1W3_DREPO</name>
<comment type="caution">
    <text evidence="1">The sequence shown here is derived from an EMBL/GenBank/DDBJ whole genome shotgun (WGS) entry which is preliminary data.</text>
</comment>
<keyword evidence="2" id="KW-1185">Reference proteome</keyword>
<dbReference type="AlphaFoldDB" id="A0A9D4S1W3"/>
<accession>A0A9D4S1W3</accession>
<sequence>MEDCKVGRSVVKWPNCHGTVSDNRYTSRKERREPECLPRSVKNKCCIIVTVTFICLNPVEGTMIDEIFIYLCV</sequence>
<proteinExistence type="predicted"/>
<evidence type="ECO:0000313" key="2">
    <source>
        <dbReference type="Proteomes" id="UP000828390"/>
    </source>
</evidence>
<dbReference type="Proteomes" id="UP000828390">
    <property type="component" value="Unassembled WGS sequence"/>
</dbReference>
<protein>
    <submittedName>
        <fullName evidence="1">Uncharacterized protein</fullName>
    </submittedName>
</protein>
<evidence type="ECO:0000313" key="1">
    <source>
        <dbReference type="EMBL" id="KAH3889424.1"/>
    </source>
</evidence>